<keyword evidence="3" id="KW-0808">Transferase</keyword>
<accession>A0A9W7FX25</accession>
<sequence>MEYTPYIDVTDSTQLPPILSPLWSHITTPPYPSEFGFTSLLPPSTSQTPQSSGAEECYENCYAKVTSSEIDFAALAVDISSLPEIITVAIKLNEGIKRPWVTEEDQELGLKVTLMLILLHPKLPSPYKFRSLHTSFLRPLASSPRFLRGELYMLNLASTRSSKCSELWHYRRSVLDLMLNAGVKVSWRDELEWAGKCIDREPKNYYAWNHKVMVARRMREDTTDGGEGLWDQALSFCFSNPNDYSGISYLHVIGTIFPPFTPQLLEAMEGFKTRAQLSPPKGGVWWGYRAVLDLASGPVFSSSATHFMGSVGQAEEGEIKAWALVAYKRRFEHLKLWDHFKEKYGKYVVPPVT</sequence>
<dbReference type="Gene3D" id="1.25.40.120">
    <property type="entry name" value="Protein prenylyltransferase"/>
    <property type="match status" value="1"/>
</dbReference>
<dbReference type="Proteomes" id="UP001165065">
    <property type="component" value="Unassembled WGS sequence"/>
</dbReference>
<dbReference type="PROSITE" id="PS51147">
    <property type="entry name" value="PFTA"/>
    <property type="match status" value="1"/>
</dbReference>
<dbReference type="SUPFAM" id="SSF48439">
    <property type="entry name" value="Protein prenylyltransferase"/>
    <property type="match status" value="1"/>
</dbReference>
<evidence type="ECO:0000256" key="1">
    <source>
        <dbReference type="ARBA" id="ARBA00006734"/>
    </source>
</evidence>
<name>A0A9W7FX25_9STRA</name>
<comment type="caution">
    <text evidence="5">The sequence shown here is derived from an EMBL/GenBank/DDBJ whole genome shotgun (WGS) entry which is preliminary data.</text>
</comment>
<gene>
    <name evidence="5" type="ORF">TrCOL_g12029</name>
</gene>
<keyword evidence="6" id="KW-1185">Reference proteome</keyword>
<organism evidence="5 6">
    <name type="scientific">Triparma columacea</name>
    <dbReference type="NCBI Taxonomy" id="722753"/>
    <lineage>
        <taxon>Eukaryota</taxon>
        <taxon>Sar</taxon>
        <taxon>Stramenopiles</taxon>
        <taxon>Ochrophyta</taxon>
        <taxon>Bolidophyceae</taxon>
        <taxon>Parmales</taxon>
        <taxon>Triparmaceae</taxon>
        <taxon>Triparma</taxon>
    </lineage>
</organism>
<dbReference type="EMBL" id="BRYA01000598">
    <property type="protein sequence ID" value="GMI25021.1"/>
    <property type="molecule type" value="Genomic_DNA"/>
</dbReference>
<keyword evidence="2" id="KW-0637">Prenyltransferase</keyword>
<dbReference type="GO" id="GO:0005737">
    <property type="term" value="C:cytoplasm"/>
    <property type="evidence" value="ECO:0007669"/>
    <property type="project" value="TreeGrafter"/>
</dbReference>
<evidence type="ECO:0000256" key="2">
    <source>
        <dbReference type="ARBA" id="ARBA00022602"/>
    </source>
</evidence>
<dbReference type="InterPro" id="IPR002088">
    <property type="entry name" value="Prenyl_trans_a"/>
</dbReference>
<evidence type="ECO:0000256" key="3">
    <source>
        <dbReference type="ARBA" id="ARBA00022679"/>
    </source>
</evidence>
<dbReference type="AlphaFoldDB" id="A0A9W7FX25"/>
<evidence type="ECO:0000256" key="4">
    <source>
        <dbReference type="ARBA" id="ARBA00022737"/>
    </source>
</evidence>
<dbReference type="OrthoDB" id="5358702at2759"/>
<proteinExistence type="inferred from homology"/>
<evidence type="ECO:0000313" key="6">
    <source>
        <dbReference type="Proteomes" id="UP001165065"/>
    </source>
</evidence>
<protein>
    <submittedName>
        <fullName evidence="5">Uncharacterized protein</fullName>
    </submittedName>
</protein>
<comment type="similarity">
    <text evidence="1">Belongs to the protein prenyltransferase subunit alpha family.</text>
</comment>
<dbReference type="PANTHER" id="PTHR11129">
    <property type="entry name" value="PROTEIN FARNESYLTRANSFERASE ALPHA SUBUNIT/RAB GERANYLGERANYL TRANSFERASE ALPHA SUBUNIT"/>
    <property type="match status" value="1"/>
</dbReference>
<dbReference type="GO" id="GO:0008318">
    <property type="term" value="F:protein prenyltransferase activity"/>
    <property type="evidence" value="ECO:0007669"/>
    <property type="project" value="InterPro"/>
</dbReference>
<dbReference type="Pfam" id="PF01239">
    <property type="entry name" value="PPTA"/>
    <property type="match status" value="1"/>
</dbReference>
<evidence type="ECO:0000313" key="5">
    <source>
        <dbReference type="EMBL" id="GMI25021.1"/>
    </source>
</evidence>
<reference evidence="6" key="1">
    <citation type="journal article" date="2023" name="Commun. Biol.">
        <title>Genome analysis of Parmales, the sister group of diatoms, reveals the evolutionary specialization of diatoms from phago-mixotrophs to photoautotrophs.</title>
        <authorList>
            <person name="Ban H."/>
            <person name="Sato S."/>
            <person name="Yoshikawa S."/>
            <person name="Yamada K."/>
            <person name="Nakamura Y."/>
            <person name="Ichinomiya M."/>
            <person name="Sato N."/>
            <person name="Blanc-Mathieu R."/>
            <person name="Endo H."/>
            <person name="Kuwata A."/>
            <person name="Ogata H."/>
        </authorList>
    </citation>
    <scope>NUCLEOTIDE SEQUENCE [LARGE SCALE GENOMIC DNA]</scope>
</reference>
<keyword evidence="4" id="KW-0677">Repeat</keyword>